<dbReference type="EMBL" id="LFWZ01000024">
    <property type="protein sequence ID" value="KON30679.1"/>
    <property type="molecule type" value="Genomic_DNA"/>
</dbReference>
<reference evidence="2 3" key="1">
    <citation type="submission" date="2015-06" db="EMBL/GenBank/DDBJ databases">
        <title>New insights into the roles of widespread benthic archaea in carbon and nitrogen cycling.</title>
        <authorList>
            <person name="Lazar C.S."/>
            <person name="Baker B.J."/>
            <person name="Seitz K.W."/>
            <person name="Hyde A.S."/>
            <person name="Dick G.J."/>
            <person name="Hinrichs K.-U."/>
            <person name="Teske A.P."/>
        </authorList>
    </citation>
    <scope>NUCLEOTIDE SEQUENCE [LARGE SCALE GENOMIC DNA]</scope>
    <source>
        <strain evidence="2">DG-45</strain>
    </source>
</reference>
<dbReference type="Proteomes" id="UP000037210">
    <property type="component" value="Unassembled WGS sequence"/>
</dbReference>
<keyword evidence="1" id="KW-1133">Transmembrane helix</keyword>
<sequence length="77" mass="8669">MLEPSYRPLTALGLLLIACGVVLVTLPLITRHLPSLERLPWILVWVYRRDGFYFITSPLLIIISILSLAIRLLGRGA</sequence>
<protein>
    <recommendedName>
        <fullName evidence="4">DUF2905 domain-containing protein</fullName>
    </recommendedName>
</protein>
<evidence type="ECO:0000313" key="3">
    <source>
        <dbReference type="Proteomes" id="UP000037210"/>
    </source>
</evidence>
<comment type="caution">
    <text evidence="2">The sequence shown here is derived from an EMBL/GenBank/DDBJ whole genome shotgun (WGS) entry which is preliminary data.</text>
</comment>
<feature type="transmembrane region" description="Helical" evidence="1">
    <location>
        <begin position="12"/>
        <end position="31"/>
    </location>
</feature>
<proteinExistence type="predicted"/>
<keyword evidence="1" id="KW-0472">Membrane</keyword>
<accession>A0A0M0BQF2</accession>
<organism evidence="2 3">
    <name type="scientific">miscellaneous Crenarchaeota group-15 archaeon DG-45</name>
    <dbReference type="NCBI Taxonomy" id="1685127"/>
    <lineage>
        <taxon>Archaea</taxon>
        <taxon>Candidatus Bathyarchaeota</taxon>
        <taxon>MCG-15</taxon>
    </lineage>
</organism>
<evidence type="ECO:0000256" key="1">
    <source>
        <dbReference type="SAM" id="Phobius"/>
    </source>
</evidence>
<feature type="transmembrane region" description="Helical" evidence="1">
    <location>
        <begin position="51"/>
        <end position="73"/>
    </location>
</feature>
<evidence type="ECO:0008006" key="4">
    <source>
        <dbReference type="Google" id="ProtNLM"/>
    </source>
</evidence>
<keyword evidence="1" id="KW-0812">Transmembrane</keyword>
<dbReference type="PROSITE" id="PS51257">
    <property type="entry name" value="PROKAR_LIPOPROTEIN"/>
    <property type="match status" value="1"/>
</dbReference>
<gene>
    <name evidence="2" type="ORF">AC482_03250</name>
</gene>
<evidence type="ECO:0000313" key="2">
    <source>
        <dbReference type="EMBL" id="KON30679.1"/>
    </source>
</evidence>
<name>A0A0M0BQF2_9ARCH</name>
<dbReference type="AlphaFoldDB" id="A0A0M0BQF2"/>